<proteinExistence type="predicted"/>
<accession>A0A0B1SI38</accession>
<dbReference type="EMBL" id="KN567782">
    <property type="protein sequence ID" value="KHJ84579.1"/>
    <property type="molecule type" value="Genomic_DNA"/>
</dbReference>
<organism evidence="2 3">
    <name type="scientific">Oesophagostomum dentatum</name>
    <name type="common">Nodular worm</name>
    <dbReference type="NCBI Taxonomy" id="61180"/>
    <lineage>
        <taxon>Eukaryota</taxon>
        <taxon>Metazoa</taxon>
        <taxon>Ecdysozoa</taxon>
        <taxon>Nematoda</taxon>
        <taxon>Chromadorea</taxon>
        <taxon>Rhabditida</taxon>
        <taxon>Rhabditina</taxon>
        <taxon>Rhabditomorpha</taxon>
        <taxon>Strongyloidea</taxon>
        <taxon>Strongylidae</taxon>
        <taxon>Oesophagostomum</taxon>
    </lineage>
</organism>
<dbReference type="AlphaFoldDB" id="A0A0B1SI38"/>
<keyword evidence="3" id="KW-1185">Reference proteome</keyword>
<evidence type="ECO:0000313" key="2">
    <source>
        <dbReference type="EMBL" id="KHJ84579.1"/>
    </source>
</evidence>
<reference evidence="2 3" key="1">
    <citation type="submission" date="2014-03" db="EMBL/GenBank/DDBJ databases">
        <title>Draft genome of the hookworm Oesophagostomum dentatum.</title>
        <authorList>
            <person name="Mitreva M."/>
        </authorList>
    </citation>
    <scope>NUCLEOTIDE SEQUENCE [LARGE SCALE GENOMIC DNA]</scope>
    <source>
        <strain evidence="2 3">OD-Hann</strain>
    </source>
</reference>
<evidence type="ECO:0000256" key="1">
    <source>
        <dbReference type="SAM" id="SignalP"/>
    </source>
</evidence>
<protein>
    <submittedName>
        <fullName evidence="2">Uncharacterized protein</fullName>
    </submittedName>
</protein>
<feature type="signal peptide" evidence="1">
    <location>
        <begin position="1"/>
        <end position="16"/>
    </location>
</feature>
<name>A0A0B1SI38_OESDE</name>
<dbReference type="Proteomes" id="UP000053660">
    <property type="component" value="Unassembled WGS sequence"/>
</dbReference>
<gene>
    <name evidence="2" type="ORF">OESDEN_15705</name>
</gene>
<sequence length="44" mass="4789">MRILLFFTLLLGSVDSQCISVKCNSTASAVRCSDCSECRETGSR</sequence>
<feature type="chain" id="PRO_5002061579" evidence="1">
    <location>
        <begin position="17"/>
        <end position="44"/>
    </location>
</feature>
<keyword evidence="1" id="KW-0732">Signal</keyword>
<evidence type="ECO:0000313" key="3">
    <source>
        <dbReference type="Proteomes" id="UP000053660"/>
    </source>
</evidence>